<dbReference type="PANTHER" id="PTHR36509">
    <property type="entry name" value="BLL3101 PROTEIN"/>
    <property type="match status" value="1"/>
</dbReference>
<sequence length="202" mass="21565">MKLIGKLAAAFLVALVLGIGSAWVVINAMSPIAGRGGMIQNGAWTTSLLIGSSAATPYTRAIVARAGLLALAKSETVYFTAFTDDDGAPLKTDCTYAVSGTPLPARWWSITAYGANHYLIPNGHDKYSENKHSLSWQGVGEGRRFRFALGPDAQEGDFIPTGHDSGEGAPFSLTLRLYNPEPQVIETPGAIDLPILTKERCR</sequence>
<feature type="domain" description="DUF1214" evidence="1">
    <location>
        <begin position="75"/>
        <end position="181"/>
    </location>
</feature>
<dbReference type="InterPro" id="IPR037049">
    <property type="entry name" value="DUF1214_C_sf"/>
</dbReference>
<name>A0A1H2GUN6_9GAMM</name>
<dbReference type="OrthoDB" id="9777345at2"/>
<dbReference type="SUPFAM" id="SSF160935">
    <property type="entry name" value="VPA0735-like"/>
    <property type="match status" value="1"/>
</dbReference>
<evidence type="ECO:0000313" key="2">
    <source>
        <dbReference type="EMBL" id="SDU23360.1"/>
    </source>
</evidence>
<dbReference type="Proteomes" id="UP000243924">
    <property type="component" value="Chromosome I"/>
</dbReference>
<reference evidence="3" key="1">
    <citation type="submission" date="2016-10" db="EMBL/GenBank/DDBJ databases">
        <authorList>
            <person name="Varghese N."/>
            <person name="Submissions S."/>
        </authorList>
    </citation>
    <scope>NUCLEOTIDE SEQUENCE [LARGE SCALE GENOMIC DNA]</scope>
    <source>
        <strain evidence="3">CECT 8338</strain>
    </source>
</reference>
<organism evidence="2 3">
    <name type="scientific">Halopseudomonas salegens</name>
    <dbReference type="NCBI Taxonomy" id="1434072"/>
    <lineage>
        <taxon>Bacteria</taxon>
        <taxon>Pseudomonadati</taxon>
        <taxon>Pseudomonadota</taxon>
        <taxon>Gammaproteobacteria</taxon>
        <taxon>Pseudomonadales</taxon>
        <taxon>Pseudomonadaceae</taxon>
        <taxon>Halopseudomonas</taxon>
    </lineage>
</organism>
<evidence type="ECO:0000313" key="3">
    <source>
        <dbReference type="Proteomes" id="UP000243924"/>
    </source>
</evidence>
<dbReference type="PANTHER" id="PTHR36509:SF2">
    <property type="entry name" value="BLL3101 PROTEIN"/>
    <property type="match status" value="1"/>
</dbReference>
<dbReference type="Gene3D" id="2.60.120.600">
    <property type="entry name" value="Domain of unknown function DUF1214, C-terminal domain"/>
    <property type="match status" value="1"/>
</dbReference>
<dbReference type="InterPro" id="IPR012038">
    <property type="entry name" value="UCP009471"/>
</dbReference>
<dbReference type="AlphaFoldDB" id="A0A1H2GUN6"/>
<dbReference type="InterPro" id="IPR010621">
    <property type="entry name" value="DUF1214"/>
</dbReference>
<dbReference type="EMBL" id="LT629787">
    <property type="protein sequence ID" value="SDU23360.1"/>
    <property type="molecule type" value="Genomic_DNA"/>
</dbReference>
<dbReference type="Pfam" id="PF06742">
    <property type="entry name" value="DUF1214"/>
    <property type="match status" value="1"/>
</dbReference>
<keyword evidence="3" id="KW-1185">Reference proteome</keyword>
<evidence type="ECO:0000259" key="1">
    <source>
        <dbReference type="Pfam" id="PF06742"/>
    </source>
</evidence>
<dbReference type="PIRSF" id="PIRSF009471">
    <property type="entry name" value="UCP009471"/>
    <property type="match status" value="1"/>
</dbReference>
<accession>A0A1H2GUN6</accession>
<proteinExistence type="predicted"/>
<protein>
    <recommendedName>
        <fullName evidence="1">DUF1214 domain-containing protein</fullName>
    </recommendedName>
</protein>
<dbReference type="STRING" id="1434072.SAMN05216210_2564"/>
<dbReference type="RefSeq" id="WP_092387489.1">
    <property type="nucleotide sequence ID" value="NZ_LT629787.1"/>
</dbReference>
<gene>
    <name evidence="2" type="ORF">SAMN05216210_2564</name>
</gene>